<accession>A0A8H6BKU5</accession>
<dbReference type="KEGG" id="bbrx:BRETT_001420"/>
<protein>
    <submittedName>
        <fullName evidence="1">Uncharacterized protein</fullName>
    </submittedName>
</protein>
<dbReference type="Proteomes" id="UP000663131">
    <property type="component" value="Chromosome 8"/>
</dbReference>
<sequence>MAPRSQKFILLVNFKQGTVRSVQRTPKTPPTTPVNSDNLKYCPDQVVESAIKLLDSIEKASSKKEGSSSASKESASRKKRFLLRIVRKPHLKIEAFQV</sequence>
<evidence type="ECO:0000313" key="1">
    <source>
        <dbReference type="EMBL" id="KAF6013530.1"/>
    </source>
</evidence>
<dbReference type="Proteomes" id="UP000568158">
    <property type="component" value="Unassembled WGS sequence"/>
</dbReference>
<dbReference type="AlphaFoldDB" id="A0A8H6BKU5"/>
<dbReference type="EMBL" id="CP063136">
    <property type="protein sequence ID" value="QOU21694.1"/>
    <property type="molecule type" value="Genomic_DNA"/>
</dbReference>
<organism evidence="1 3">
    <name type="scientific">Dekkera bruxellensis</name>
    <name type="common">Brettanomyces custersii</name>
    <dbReference type="NCBI Taxonomy" id="5007"/>
    <lineage>
        <taxon>Eukaryota</taxon>
        <taxon>Fungi</taxon>
        <taxon>Dikarya</taxon>
        <taxon>Ascomycota</taxon>
        <taxon>Saccharomycotina</taxon>
        <taxon>Pichiomycetes</taxon>
        <taxon>Pichiales</taxon>
        <taxon>Pichiaceae</taxon>
        <taxon>Brettanomyces</taxon>
    </lineage>
</organism>
<name>A0A8H6BKU5_DEKBR</name>
<reference evidence="2" key="2">
    <citation type="submission" date="2020-10" db="EMBL/GenBank/DDBJ databases">
        <authorList>
            <person name="Palmer J.M."/>
        </authorList>
    </citation>
    <scope>NUCLEOTIDE SEQUENCE</scope>
    <source>
        <strain evidence="2">UCD 2041</strain>
    </source>
</reference>
<gene>
    <name evidence="2" type="ORF">BRETT_001420</name>
    <name evidence="1" type="ORF">HII12_001667</name>
</gene>
<proteinExistence type="predicted"/>
<dbReference type="GeneID" id="64573345"/>
<dbReference type="EMBL" id="JABCYN010000021">
    <property type="protein sequence ID" value="KAF6013530.1"/>
    <property type="molecule type" value="Genomic_DNA"/>
</dbReference>
<evidence type="ECO:0000313" key="3">
    <source>
        <dbReference type="Proteomes" id="UP000568158"/>
    </source>
</evidence>
<reference evidence="1 3" key="1">
    <citation type="journal article" date="2020" name="Appl. Microbiol. Biotechnol.">
        <title>Targeted gene deletion in Brettanomyces bruxellensis with an expression-free CRISPR-Cas9 system.</title>
        <authorList>
            <person name="Varela C."/>
            <person name="Bartel C."/>
            <person name="Onetto C."/>
            <person name="Borneman A."/>
        </authorList>
    </citation>
    <scope>NUCLEOTIDE SEQUENCE [LARGE SCALE GENOMIC DNA]</scope>
    <source>
        <strain evidence="1 3">AWRI1613</strain>
    </source>
</reference>
<dbReference type="RefSeq" id="XP_041138187.1">
    <property type="nucleotide sequence ID" value="XM_041279973.1"/>
</dbReference>
<reference evidence="2" key="3">
    <citation type="journal article" name="BMC Genomics">
        <title>New genome assemblies reveal patterns of domestication and adaptation across Brettanomyces (Dekkera) species.</title>
        <authorList>
            <person name="Roach M.J."/>
            <person name="Borneman A.R."/>
        </authorList>
    </citation>
    <scope>NUCLEOTIDE SEQUENCE</scope>
    <source>
        <strain evidence="2">UCD 2041</strain>
    </source>
</reference>
<evidence type="ECO:0000313" key="2">
    <source>
        <dbReference type="EMBL" id="QOU21694.1"/>
    </source>
</evidence>